<proteinExistence type="predicted"/>
<keyword evidence="2" id="KW-1185">Reference proteome</keyword>
<evidence type="ECO:0000313" key="1">
    <source>
        <dbReference type="Ensembl" id="ENSSGRP00000060414.1"/>
    </source>
</evidence>
<dbReference type="Ensembl" id="ENSSGRT00000064461.1">
    <property type="protein sequence ID" value="ENSSGRP00000060414.1"/>
    <property type="gene ID" value="ENSSGRG00000031392.1"/>
</dbReference>
<evidence type="ECO:0000313" key="2">
    <source>
        <dbReference type="Proteomes" id="UP000472262"/>
    </source>
</evidence>
<protein>
    <recommendedName>
        <fullName evidence="3">DUF4371 domain-containing protein</fullName>
    </recommendedName>
</protein>
<dbReference type="PANTHER" id="PTHR45913:SF5">
    <property type="entry name" value="GENERAL TRANSCRIPTION FACTOR II-I REPEAT DOMAIN-CONTAINING PROTEIN 2A-LIKE PROTEIN"/>
    <property type="match status" value="1"/>
</dbReference>
<dbReference type="InParanoid" id="A0A672PGZ3"/>
<sequence length="578" mass="65507">DWMSKRQGGKSAEEERREKWATDVRPFNLEVTPPGRDGQPFCLLCSKILDVCKTFNLKRHFDTNHATFDKNYPPGSQERALKITSLEKNGIAEQNTMQASLKVSQAVTLAMFKISWLLAKHGKPFSDGELVKNCFLESQCLFDDLSNKSEIIRRIKSLQLSNDTVTRRISEMSENLTEQLKTKLATASAHSLAADESTDIGDVAQFCIWVRCVNSETFEVTEDLLPLKSALSEACKDMNIPASSVVSITTDGAPSMTGKHKSLVAEMRKLCPDLLAFHCIVHQQALCTKLVDGYFVEVMDTVVKVVNLIRARPLIHRRFIALLDEIDSAYEDLILHSEVRWLSRGKVLQRFLAVLPKIVHFVNAIGEEERFPVLRDNEWKTNVAFLADVTAHLNKLNLQLQSDEKHVDALLGCVESFKMKLGLYTAQLKDGDFTPFPLLNDACEGVLDIQQRERFVKTVSQMHEKFISRFSDFLKKIKDLAATFSLSRWALENELMDVQARGHSHTAQQSSSVAEMWRNISGQNLRLLSSKVLSIFGSTYICERTFSVMTRIKSRFRARLTDCNLQSCPIDGKWNYTL</sequence>
<name>A0A672PGZ3_SINGR</name>
<dbReference type="AlphaFoldDB" id="A0A672PGZ3"/>
<organism evidence="1 2">
    <name type="scientific">Sinocyclocheilus grahami</name>
    <name type="common">Dianchi golden-line fish</name>
    <name type="synonym">Barbus grahami</name>
    <dbReference type="NCBI Taxonomy" id="75366"/>
    <lineage>
        <taxon>Eukaryota</taxon>
        <taxon>Metazoa</taxon>
        <taxon>Chordata</taxon>
        <taxon>Craniata</taxon>
        <taxon>Vertebrata</taxon>
        <taxon>Euteleostomi</taxon>
        <taxon>Actinopterygii</taxon>
        <taxon>Neopterygii</taxon>
        <taxon>Teleostei</taxon>
        <taxon>Ostariophysi</taxon>
        <taxon>Cypriniformes</taxon>
        <taxon>Cyprinidae</taxon>
        <taxon>Cyprininae</taxon>
        <taxon>Sinocyclocheilus</taxon>
    </lineage>
</organism>
<dbReference type="InterPro" id="IPR012337">
    <property type="entry name" value="RNaseH-like_sf"/>
</dbReference>
<reference evidence="1" key="2">
    <citation type="submission" date="2025-09" db="UniProtKB">
        <authorList>
            <consortium name="Ensembl"/>
        </authorList>
    </citation>
    <scope>IDENTIFICATION</scope>
</reference>
<evidence type="ECO:0008006" key="3">
    <source>
        <dbReference type="Google" id="ProtNLM"/>
    </source>
</evidence>
<dbReference type="OMA" id="IRKDRIC"/>
<dbReference type="SUPFAM" id="SSF53098">
    <property type="entry name" value="Ribonuclease H-like"/>
    <property type="match status" value="1"/>
</dbReference>
<reference evidence="1" key="1">
    <citation type="submission" date="2025-08" db="UniProtKB">
        <authorList>
            <consortium name="Ensembl"/>
        </authorList>
    </citation>
    <scope>IDENTIFICATION</scope>
</reference>
<dbReference type="PANTHER" id="PTHR45913">
    <property type="entry name" value="EPM2A-INTERACTING PROTEIN 1"/>
    <property type="match status" value="1"/>
</dbReference>
<dbReference type="Proteomes" id="UP000472262">
    <property type="component" value="Unassembled WGS sequence"/>
</dbReference>
<accession>A0A672PGZ3</accession>